<evidence type="ECO:0000259" key="1">
    <source>
        <dbReference type="Pfam" id="PF07883"/>
    </source>
</evidence>
<dbReference type="PANTHER" id="PTHR36440">
    <property type="entry name" value="PUTATIVE (AFU_ORTHOLOGUE AFUA_8G07350)-RELATED"/>
    <property type="match status" value="1"/>
</dbReference>
<dbReference type="EMBL" id="ATDP01000092">
    <property type="protein sequence ID" value="EQB14192.1"/>
    <property type="molecule type" value="Genomic_DNA"/>
</dbReference>
<dbReference type="PANTHER" id="PTHR36440:SF1">
    <property type="entry name" value="PUTATIVE (AFU_ORTHOLOGUE AFUA_8G07350)-RELATED"/>
    <property type="match status" value="1"/>
</dbReference>
<protein>
    <recommendedName>
        <fullName evidence="1">Cupin type-2 domain-containing protein</fullName>
    </recommendedName>
</protein>
<dbReference type="InterPro" id="IPR014710">
    <property type="entry name" value="RmlC-like_jellyroll"/>
</dbReference>
<dbReference type="SUPFAM" id="SSF51182">
    <property type="entry name" value="RmlC-like cupins"/>
    <property type="match status" value="2"/>
</dbReference>
<comment type="caution">
    <text evidence="2">The sequence shown here is derived from an EMBL/GenBank/DDBJ whole genome shotgun (WGS) entry which is preliminary data.</text>
</comment>
<gene>
    <name evidence="2" type="ORF">RLDS_14820</name>
</gene>
<dbReference type="InterPro" id="IPR013096">
    <property type="entry name" value="Cupin_2"/>
</dbReference>
<dbReference type="InterPro" id="IPR011051">
    <property type="entry name" value="RmlC_Cupin_sf"/>
</dbReference>
<sequence>MLYQVSPDNLRVDALIGQERPAIEADINKPADIVRLRESWATAEAIPVLLMNRDEGIVRDWGRLDVRTLLYGEQSSGRFSVHSILLAPGTELPTHYLVDSHSYVVLTEGEAVLTIGDRSQAVGEYAMGYAPPRTRLGFRNESQAPATIILIQSPAGTERAFAEAHRLWKATGQADFASYAAIFERHGMCFDDTALPRDVLVNKDPEPLDFVIGKDGDIAALREAFERREPLPRLVSMPRDNLSTKATGQNVRKQVMSGDFSAGHAMLTMLGFTPGFGAAPHHQPTEEEFFFIFEGLLEMTCATETRMLAPGGFAFCPRNCTHGFRNRQEAEDTYFMTLNSPAGHERAMAVLREMIRNGANEQQIHDVAVLGGFMLHEPTLPVNEKT</sequence>
<dbReference type="Gene3D" id="2.60.120.10">
    <property type="entry name" value="Jelly Rolls"/>
    <property type="match status" value="2"/>
</dbReference>
<dbReference type="PATRIC" id="fig|1331060.3.peg.2838"/>
<keyword evidence="3" id="KW-1185">Reference proteome</keyword>
<name>T0HMF7_9SPHN</name>
<proteinExistence type="predicted"/>
<dbReference type="RefSeq" id="WP_021226597.1">
    <property type="nucleotide sequence ID" value="NZ_ATDP01000092.1"/>
</dbReference>
<feature type="domain" description="Cupin type-2" evidence="1">
    <location>
        <begin position="272"/>
        <end position="330"/>
    </location>
</feature>
<reference evidence="2 3" key="1">
    <citation type="journal article" date="2013" name="Genome Announc.">
        <title>Draft Genome Sequence of Sphingobium lactosutens Strain DS20T, Isolated from a Hexachlorocyclohexane Dumpsite.</title>
        <authorList>
            <person name="Kumar R."/>
            <person name="Dwivedi V."/>
            <person name="Negi V."/>
            <person name="Khurana J.P."/>
            <person name="Lal R."/>
        </authorList>
    </citation>
    <scope>NUCLEOTIDE SEQUENCE [LARGE SCALE GENOMIC DNA]</scope>
    <source>
        <strain evidence="2 3">DS20</strain>
    </source>
</reference>
<evidence type="ECO:0000313" key="2">
    <source>
        <dbReference type="EMBL" id="EQB14192.1"/>
    </source>
</evidence>
<dbReference type="Pfam" id="PF07883">
    <property type="entry name" value="Cupin_2"/>
    <property type="match status" value="1"/>
</dbReference>
<dbReference type="OrthoDB" id="9798709at2"/>
<evidence type="ECO:0000313" key="3">
    <source>
        <dbReference type="Proteomes" id="UP000015531"/>
    </source>
</evidence>
<dbReference type="InterPro" id="IPR053146">
    <property type="entry name" value="QDO-like"/>
</dbReference>
<organism evidence="2 3">
    <name type="scientific">Sphingobium lactosutens DS20</name>
    <dbReference type="NCBI Taxonomy" id="1331060"/>
    <lineage>
        <taxon>Bacteria</taxon>
        <taxon>Pseudomonadati</taxon>
        <taxon>Pseudomonadota</taxon>
        <taxon>Alphaproteobacteria</taxon>
        <taxon>Sphingomonadales</taxon>
        <taxon>Sphingomonadaceae</taxon>
        <taxon>Sphingobium</taxon>
    </lineage>
</organism>
<accession>T0HMF7</accession>
<dbReference type="AlphaFoldDB" id="T0HMF7"/>
<dbReference type="Proteomes" id="UP000015531">
    <property type="component" value="Unassembled WGS sequence"/>
</dbReference>